<accession>A0A165L884</accession>
<dbReference type="PANTHER" id="PTHR32212">
    <property type="entry name" value="CYCLIN-LIKE F-BOX"/>
    <property type="match status" value="1"/>
</dbReference>
<sequence length="467" mass="52289">MDEEAAFEELAFRLAARALGNTNAASDAPNAVESIAKRGISRAARLYNERQLLARVPPELLCMIFSLLAMDDRIYVTLVSHRWRQVCLNHGSLWADINTTFPVGFIKWQLQQTGSTPLRKTAEPLHHSDADRIDLVAANMGRAQTLDIYAYSDIISRLLLNPASHLERLNITGIAHGVLAHEIFTNGVRWPALRELYIHGTGLPHISFVQLLATCPALKSLKYDLTEDGKDSILTSSITTYVPRLCSVSFIGMTDQLAAVLPHLRTVRDVEIRNEWDTMSDEEPLPLLPHLLARDESDPVDNASIRWDEVRLQSDRSVRTCHEAADEDIRWILSQESFFGHLTTLTLAFDLPDQPLPAAPLLRTLILLDPTLSDWATYKFTWRTPVLETLCVGKDPANMEDDQEFARIDRHVLGNVLQSVFGFSADRRLPSLVIRNAVLAAGGVVGQTVLKDLVQTLDVVQDLEWDP</sequence>
<dbReference type="Proteomes" id="UP000077266">
    <property type="component" value="Unassembled WGS sequence"/>
</dbReference>
<dbReference type="PROSITE" id="PS50181">
    <property type="entry name" value="FBOX"/>
    <property type="match status" value="1"/>
</dbReference>
<dbReference type="InterPro" id="IPR032675">
    <property type="entry name" value="LRR_dom_sf"/>
</dbReference>
<feature type="domain" description="F-box" evidence="1">
    <location>
        <begin position="50"/>
        <end position="97"/>
    </location>
</feature>
<dbReference type="InterPro" id="IPR036047">
    <property type="entry name" value="F-box-like_dom_sf"/>
</dbReference>
<keyword evidence="3" id="KW-1185">Reference proteome</keyword>
<evidence type="ECO:0000313" key="2">
    <source>
        <dbReference type="EMBL" id="KZV97497.1"/>
    </source>
</evidence>
<dbReference type="InterPro" id="IPR001810">
    <property type="entry name" value="F-box_dom"/>
</dbReference>
<dbReference type="Pfam" id="PF12937">
    <property type="entry name" value="F-box-like"/>
    <property type="match status" value="1"/>
</dbReference>
<dbReference type="Gene3D" id="3.80.10.10">
    <property type="entry name" value="Ribonuclease Inhibitor"/>
    <property type="match status" value="1"/>
</dbReference>
<dbReference type="AlphaFoldDB" id="A0A165L884"/>
<evidence type="ECO:0000259" key="1">
    <source>
        <dbReference type="PROSITE" id="PS50181"/>
    </source>
</evidence>
<dbReference type="CDD" id="cd09917">
    <property type="entry name" value="F-box_SF"/>
    <property type="match status" value="1"/>
</dbReference>
<organism evidence="2 3">
    <name type="scientific">Exidia glandulosa HHB12029</name>
    <dbReference type="NCBI Taxonomy" id="1314781"/>
    <lineage>
        <taxon>Eukaryota</taxon>
        <taxon>Fungi</taxon>
        <taxon>Dikarya</taxon>
        <taxon>Basidiomycota</taxon>
        <taxon>Agaricomycotina</taxon>
        <taxon>Agaricomycetes</taxon>
        <taxon>Auriculariales</taxon>
        <taxon>Exidiaceae</taxon>
        <taxon>Exidia</taxon>
    </lineage>
</organism>
<dbReference type="OrthoDB" id="3365698at2759"/>
<dbReference type="SUPFAM" id="SSF81383">
    <property type="entry name" value="F-box domain"/>
    <property type="match status" value="1"/>
</dbReference>
<evidence type="ECO:0000313" key="3">
    <source>
        <dbReference type="Proteomes" id="UP000077266"/>
    </source>
</evidence>
<name>A0A165L884_EXIGL</name>
<gene>
    <name evidence="2" type="ORF">EXIGLDRAFT_832765</name>
</gene>
<reference evidence="2 3" key="1">
    <citation type="journal article" date="2016" name="Mol. Biol. Evol.">
        <title>Comparative Genomics of Early-Diverging Mushroom-Forming Fungi Provides Insights into the Origins of Lignocellulose Decay Capabilities.</title>
        <authorList>
            <person name="Nagy L.G."/>
            <person name="Riley R."/>
            <person name="Tritt A."/>
            <person name="Adam C."/>
            <person name="Daum C."/>
            <person name="Floudas D."/>
            <person name="Sun H."/>
            <person name="Yadav J.S."/>
            <person name="Pangilinan J."/>
            <person name="Larsson K.H."/>
            <person name="Matsuura K."/>
            <person name="Barry K."/>
            <person name="Labutti K."/>
            <person name="Kuo R."/>
            <person name="Ohm R.A."/>
            <person name="Bhattacharya S.S."/>
            <person name="Shirouzu T."/>
            <person name="Yoshinaga Y."/>
            <person name="Martin F.M."/>
            <person name="Grigoriev I.V."/>
            <person name="Hibbett D.S."/>
        </authorList>
    </citation>
    <scope>NUCLEOTIDE SEQUENCE [LARGE SCALE GENOMIC DNA]</scope>
    <source>
        <strain evidence="2 3">HHB12029</strain>
    </source>
</reference>
<dbReference type="PANTHER" id="PTHR32212:SF248">
    <property type="entry name" value="F-BOX DOMAIN-CONTAINING PROTEIN"/>
    <property type="match status" value="1"/>
</dbReference>
<dbReference type="Gene3D" id="1.20.1280.50">
    <property type="match status" value="1"/>
</dbReference>
<dbReference type="EMBL" id="KV425929">
    <property type="protein sequence ID" value="KZV97497.1"/>
    <property type="molecule type" value="Genomic_DNA"/>
</dbReference>
<dbReference type="SUPFAM" id="SSF52047">
    <property type="entry name" value="RNI-like"/>
    <property type="match status" value="1"/>
</dbReference>
<dbReference type="InParanoid" id="A0A165L884"/>
<protein>
    <recommendedName>
        <fullName evidence="1">F-box domain-containing protein</fullName>
    </recommendedName>
</protein>
<proteinExistence type="predicted"/>
<dbReference type="SMART" id="SM00256">
    <property type="entry name" value="FBOX"/>
    <property type="match status" value="1"/>
</dbReference>